<dbReference type="Gene3D" id="1.10.1330.10">
    <property type="entry name" value="Dockerin domain"/>
    <property type="match status" value="1"/>
</dbReference>
<dbReference type="GO" id="GO:0000272">
    <property type="term" value="P:polysaccharide catabolic process"/>
    <property type="evidence" value="ECO:0007669"/>
    <property type="project" value="InterPro"/>
</dbReference>
<proteinExistence type="predicted"/>
<dbReference type="RefSeq" id="WP_157758488.1">
    <property type="nucleotide sequence ID" value="NZ_CP022098.1"/>
</dbReference>
<accession>A0A250J369</accession>
<dbReference type="InterPro" id="IPR036439">
    <property type="entry name" value="Dockerin_dom_sf"/>
</dbReference>
<feature type="chain" id="PRO_5013304276" description="Dockerin domain-containing protein" evidence="2">
    <location>
        <begin position="31"/>
        <end position="331"/>
    </location>
</feature>
<reference evidence="4 5" key="1">
    <citation type="submission" date="2017-06" db="EMBL/GenBank/DDBJ databases">
        <title>Sequencing and comparative analysis of myxobacterial genomes.</title>
        <authorList>
            <person name="Rupp O."/>
            <person name="Goesmann A."/>
            <person name="Sogaard-Andersen L."/>
        </authorList>
    </citation>
    <scope>NUCLEOTIDE SEQUENCE [LARGE SCALE GENOMIC DNA]</scope>
    <source>
        <strain evidence="4 5">DSM 52655</strain>
    </source>
</reference>
<gene>
    <name evidence="4" type="ORF">CYFUS_003373</name>
</gene>
<dbReference type="InterPro" id="IPR036465">
    <property type="entry name" value="vWFA_dom_sf"/>
</dbReference>
<evidence type="ECO:0000259" key="3">
    <source>
        <dbReference type="PROSITE" id="PS51766"/>
    </source>
</evidence>
<keyword evidence="2" id="KW-0732">Signal</keyword>
<feature type="signal peptide" evidence="2">
    <location>
        <begin position="1"/>
        <end position="30"/>
    </location>
</feature>
<evidence type="ECO:0000256" key="2">
    <source>
        <dbReference type="SAM" id="SignalP"/>
    </source>
</evidence>
<dbReference type="SUPFAM" id="SSF63446">
    <property type="entry name" value="Type I dockerin domain"/>
    <property type="match status" value="1"/>
</dbReference>
<dbReference type="Proteomes" id="UP000217257">
    <property type="component" value="Chromosome"/>
</dbReference>
<evidence type="ECO:0000313" key="5">
    <source>
        <dbReference type="Proteomes" id="UP000217257"/>
    </source>
</evidence>
<dbReference type="GO" id="GO:0004553">
    <property type="term" value="F:hydrolase activity, hydrolyzing O-glycosyl compounds"/>
    <property type="evidence" value="ECO:0007669"/>
    <property type="project" value="InterPro"/>
</dbReference>
<protein>
    <recommendedName>
        <fullName evidence="3">Dockerin domain-containing protein</fullName>
    </recommendedName>
</protein>
<sequence>MKTQTMSRLVSHVLLVVALVLLPRAEEAVAQTFSEEHVLIVIDRSGSMQLYRTNGQTRFTEAIRQARAYVNLPSSRPRSFAVWTFEEVSYIKEQGFADAATTLSTLNRLSAGNGVTPLAHAICDAVDELLQYEPGVNAKKVVRLVSDGEENSTPPSSQCHGPDSTSPYPNFTMDSWQWKVRNMLKTGDPLRDDPGPYKLVFDVNVLYDYVRFAGTGSPVREVSSTGRRAVSAPPTLASNYFTFLQGVSRDSGGTFTAIGDSSPVPVQGDTNQDYCVNDTDYYLVLAHYGNTVPPAPAAADVNHDGVVDYYDYTIVVNNYGSGCGSSPAVGR</sequence>
<dbReference type="CDD" id="cd00198">
    <property type="entry name" value="vWFA"/>
    <property type="match status" value="1"/>
</dbReference>
<dbReference type="PROSITE" id="PS00018">
    <property type="entry name" value="EF_HAND_1"/>
    <property type="match status" value="1"/>
</dbReference>
<dbReference type="InterPro" id="IPR018247">
    <property type="entry name" value="EF_Hand_1_Ca_BS"/>
</dbReference>
<dbReference type="InterPro" id="IPR002035">
    <property type="entry name" value="VWF_A"/>
</dbReference>
<dbReference type="EMBL" id="CP022098">
    <property type="protein sequence ID" value="ATB37947.1"/>
    <property type="molecule type" value="Genomic_DNA"/>
</dbReference>
<feature type="region of interest" description="Disordered" evidence="1">
    <location>
        <begin position="147"/>
        <end position="166"/>
    </location>
</feature>
<dbReference type="SUPFAM" id="SSF53300">
    <property type="entry name" value="vWA-like"/>
    <property type="match status" value="1"/>
</dbReference>
<dbReference type="InterPro" id="IPR002105">
    <property type="entry name" value="Dockerin_1_rpt"/>
</dbReference>
<organism evidence="4 5">
    <name type="scientific">Cystobacter fuscus</name>
    <dbReference type="NCBI Taxonomy" id="43"/>
    <lineage>
        <taxon>Bacteria</taxon>
        <taxon>Pseudomonadati</taxon>
        <taxon>Myxococcota</taxon>
        <taxon>Myxococcia</taxon>
        <taxon>Myxococcales</taxon>
        <taxon>Cystobacterineae</taxon>
        <taxon>Archangiaceae</taxon>
        <taxon>Cystobacter</taxon>
    </lineage>
</organism>
<dbReference type="Pfam" id="PF00404">
    <property type="entry name" value="Dockerin_1"/>
    <property type="match status" value="1"/>
</dbReference>
<dbReference type="InterPro" id="IPR016134">
    <property type="entry name" value="Dockerin_dom"/>
</dbReference>
<feature type="domain" description="Dockerin" evidence="3">
    <location>
        <begin position="263"/>
        <end position="328"/>
    </location>
</feature>
<dbReference type="Pfam" id="PF13519">
    <property type="entry name" value="VWA_2"/>
    <property type="match status" value="1"/>
</dbReference>
<dbReference type="KEGG" id="cfus:CYFUS_003373"/>
<dbReference type="AlphaFoldDB" id="A0A250J369"/>
<feature type="compositionally biased region" description="Polar residues" evidence="1">
    <location>
        <begin position="151"/>
        <end position="166"/>
    </location>
</feature>
<dbReference type="PROSITE" id="PS51766">
    <property type="entry name" value="DOCKERIN"/>
    <property type="match status" value="1"/>
</dbReference>
<dbReference type="Gene3D" id="3.40.50.410">
    <property type="entry name" value="von Willebrand factor, type A domain"/>
    <property type="match status" value="1"/>
</dbReference>
<evidence type="ECO:0000313" key="4">
    <source>
        <dbReference type="EMBL" id="ATB37947.1"/>
    </source>
</evidence>
<evidence type="ECO:0000256" key="1">
    <source>
        <dbReference type="SAM" id="MobiDB-lite"/>
    </source>
</evidence>
<name>A0A250J369_9BACT</name>